<accession>A0A5C6WAD4</accession>
<dbReference type="EMBL" id="VOQF01000001">
    <property type="protein sequence ID" value="TXC92849.1"/>
    <property type="molecule type" value="Genomic_DNA"/>
</dbReference>
<evidence type="ECO:0000256" key="1">
    <source>
        <dbReference type="SAM" id="Phobius"/>
    </source>
</evidence>
<keyword evidence="3" id="KW-1185">Reference proteome</keyword>
<dbReference type="Proteomes" id="UP000321363">
    <property type="component" value="Unassembled WGS sequence"/>
</dbReference>
<dbReference type="RefSeq" id="WP_146945711.1">
    <property type="nucleotide sequence ID" value="NZ_VOQF01000001.1"/>
</dbReference>
<keyword evidence="1" id="KW-0812">Transmembrane</keyword>
<sequence>MDNKWKSLLSYLIYTIVLLLIIFLGLKYQAVLYSYSKDSYEILPYLQFKAIFPLVLGVYLAIPHLIKASLKAGKWDINWIKLIVLGLPFLYASVIPVLYLTEMISVDFLFLSYIMGGYFGNGASITFETINGILAGYVVFTSIDKKNNIQEEK</sequence>
<comment type="caution">
    <text evidence="2">The sequence shown here is derived from an EMBL/GenBank/DDBJ whole genome shotgun (WGS) entry which is preliminary data.</text>
</comment>
<dbReference type="AlphaFoldDB" id="A0A5C6WAD4"/>
<feature type="transmembrane region" description="Helical" evidence="1">
    <location>
        <begin position="78"/>
        <end position="99"/>
    </location>
</feature>
<gene>
    <name evidence="2" type="ORF">FS935_01225</name>
</gene>
<keyword evidence="1" id="KW-0472">Membrane</keyword>
<feature type="transmembrane region" description="Helical" evidence="1">
    <location>
        <begin position="119"/>
        <end position="140"/>
    </location>
</feature>
<protein>
    <submittedName>
        <fullName evidence="2">Uncharacterized protein</fullName>
    </submittedName>
</protein>
<name>A0A5C6WAD4_9BACI</name>
<organism evidence="2 3">
    <name type="scientific">Metabacillus litoralis</name>
    <dbReference type="NCBI Taxonomy" id="152268"/>
    <lineage>
        <taxon>Bacteria</taxon>
        <taxon>Bacillati</taxon>
        <taxon>Bacillota</taxon>
        <taxon>Bacilli</taxon>
        <taxon>Bacillales</taxon>
        <taxon>Bacillaceae</taxon>
        <taxon>Metabacillus</taxon>
    </lineage>
</organism>
<keyword evidence="1" id="KW-1133">Transmembrane helix</keyword>
<feature type="transmembrane region" description="Helical" evidence="1">
    <location>
        <begin position="46"/>
        <end position="66"/>
    </location>
</feature>
<evidence type="ECO:0000313" key="3">
    <source>
        <dbReference type="Proteomes" id="UP000321363"/>
    </source>
</evidence>
<evidence type="ECO:0000313" key="2">
    <source>
        <dbReference type="EMBL" id="TXC92849.1"/>
    </source>
</evidence>
<proteinExistence type="predicted"/>
<reference evidence="2 3" key="1">
    <citation type="journal article" date="2005" name="Int. J. Syst. Evol. Microbiol.">
        <title>Bacillus litoralis sp. nov., isolated from a tidal flat of the Yellow Sea in Korea.</title>
        <authorList>
            <person name="Yoon J.H."/>
            <person name="Oh T.K."/>
        </authorList>
    </citation>
    <scope>NUCLEOTIDE SEQUENCE [LARGE SCALE GENOMIC DNA]</scope>
    <source>
        <strain evidence="2 3">SW-211</strain>
    </source>
</reference>
<dbReference type="OrthoDB" id="2864457at2"/>
<feature type="transmembrane region" description="Helical" evidence="1">
    <location>
        <begin position="7"/>
        <end position="26"/>
    </location>
</feature>